<evidence type="ECO:0000256" key="4">
    <source>
        <dbReference type="ARBA" id="ARBA00022989"/>
    </source>
</evidence>
<evidence type="ECO:0000256" key="3">
    <source>
        <dbReference type="ARBA" id="ARBA00022692"/>
    </source>
</evidence>
<dbReference type="InterPro" id="IPR002781">
    <property type="entry name" value="TM_pro_TauE-like"/>
</dbReference>
<name>A0A1I6C6D3_9BACI</name>
<protein>
    <recommendedName>
        <fullName evidence="6">Probable membrane transporter protein</fullName>
    </recommendedName>
</protein>
<feature type="transmembrane region" description="Helical" evidence="6">
    <location>
        <begin position="97"/>
        <end position="116"/>
    </location>
</feature>
<keyword evidence="4 6" id="KW-1133">Transmembrane helix</keyword>
<comment type="subcellular location">
    <subcellularLocation>
        <location evidence="6">Cell membrane</location>
        <topology evidence="6">Multi-pass membrane protein</topology>
    </subcellularLocation>
    <subcellularLocation>
        <location evidence="1">Membrane</location>
        <topology evidence="1">Multi-pass membrane protein</topology>
    </subcellularLocation>
</comment>
<dbReference type="EMBL" id="FOXX01000028">
    <property type="protein sequence ID" value="SFQ88694.1"/>
    <property type="molecule type" value="Genomic_DNA"/>
</dbReference>
<sequence>MRKLFIFAIVGFFAQLIDGSLGMGYGATSSSLLLTFGIAPAVASASIHLSEIATTAASGVSHYKFGNVDKKVLWKLMIPGAISAFIGAAFLSSLPGAVMKPFVSIFLTALGFYILFRFLFKWNPSQANKEAKELKTPFYIVLGSIAGFFDAIGGGGWGPINTPVLLARKGAVPRRVIGTVDTSEFATTVAASAGFLLFLGTESLNWLLILAFVIGGVLAAPLAAWLIKILPSYLLGVFIGGFIILTNANTLLSSFNVGGDKILGFYIVLFIGWAAAIFYAVRNKVRLSKQDVSETL</sequence>
<feature type="transmembrane region" description="Helical" evidence="6">
    <location>
        <begin position="137"/>
        <end position="160"/>
    </location>
</feature>
<comment type="similarity">
    <text evidence="2 6">Belongs to the 4-toluene sulfonate uptake permease (TSUP) (TC 2.A.102) family.</text>
</comment>
<dbReference type="PANTHER" id="PTHR43701:SF12">
    <property type="entry name" value="MEMBRANE TRANSPORTER PROTEIN YTNM-RELATED"/>
    <property type="match status" value="1"/>
</dbReference>
<evidence type="ECO:0000313" key="7">
    <source>
        <dbReference type="EMBL" id="SFQ88694.1"/>
    </source>
</evidence>
<feature type="transmembrane region" description="Helical" evidence="6">
    <location>
        <begin position="206"/>
        <end position="226"/>
    </location>
</feature>
<dbReference type="GeneID" id="93713607"/>
<evidence type="ECO:0000256" key="1">
    <source>
        <dbReference type="ARBA" id="ARBA00004141"/>
    </source>
</evidence>
<keyword evidence="8" id="KW-1185">Reference proteome</keyword>
<accession>A0A1I6C6D3</accession>
<comment type="caution">
    <text evidence="7">The sequence shown here is derived from an EMBL/GenBank/DDBJ whole genome shotgun (WGS) entry which is preliminary data.</text>
</comment>
<feature type="transmembrane region" description="Helical" evidence="6">
    <location>
        <begin position="72"/>
        <end position="91"/>
    </location>
</feature>
<keyword evidence="5 6" id="KW-0472">Membrane</keyword>
<evidence type="ECO:0000256" key="6">
    <source>
        <dbReference type="RuleBase" id="RU363041"/>
    </source>
</evidence>
<dbReference type="InterPro" id="IPR051598">
    <property type="entry name" value="TSUP/Inactive_protease-like"/>
</dbReference>
<evidence type="ECO:0000256" key="2">
    <source>
        <dbReference type="ARBA" id="ARBA00009142"/>
    </source>
</evidence>
<evidence type="ECO:0000256" key="5">
    <source>
        <dbReference type="ARBA" id="ARBA00023136"/>
    </source>
</evidence>
<feature type="transmembrane region" description="Helical" evidence="6">
    <location>
        <begin position="32"/>
        <end position="60"/>
    </location>
</feature>
<keyword evidence="3 6" id="KW-0812">Transmembrane</keyword>
<dbReference type="Pfam" id="PF01925">
    <property type="entry name" value="TauE"/>
    <property type="match status" value="1"/>
</dbReference>
<gene>
    <name evidence="7" type="ORF">SAMN02745910_05099</name>
</gene>
<dbReference type="RefSeq" id="WP_061804015.1">
    <property type="nucleotide sequence ID" value="NZ_FOXX01000028.1"/>
</dbReference>
<organism evidence="7 8">
    <name type="scientific">Priestia endophytica DSM 13796</name>
    <dbReference type="NCBI Taxonomy" id="1121089"/>
    <lineage>
        <taxon>Bacteria</taxon>
        <taxon>Bacillati</taxon>
        <taxon>Bacillota</taxon>
        <taxon>Bacilli</taxon>
        <taxon>Bacillales</taxon>
        <taxon>Bacillaceae</taxon>
        <taxon>Priestia</taxon>
    </lineage>
</organism>
<evidence type="ECO:0000313" key="8">
    <source>
        <dbReference type="Proteomes" id="UP000182762"/>
    </source>
</evidence>
<feature type="transmembrane region" description="Helical" evidence="6">
    <location>
        <begin position="233"/>
        <end position="251"/>
    </location>
</feature>
<proteinExistence type="inferred from homology"/>
<reference evidence="7 8" key="1">
    <citation type="submission" date="2016-10" db="EMBL/GenBank/DDBJ databases">
        <authorList>
            <person name="Varghese N."/>
            <person name="Submissions S."/>
        </authorList>
    </citation>
    <scope>NUCLEOTIDE SEQUENCE [LARGE SCALE GENOMIC DNA]</scope>
    <source>
        <strain evidence="7 8">DSM 13796</strain>
    </source>
</reference>
<keyword evidence="6" id="KW-1003">Cell membrane</keyword>
<feature type="transmembrane region" description="Helical" evidence="6">
    <location>
        <begin position="263"/>
        <end position="281"/>
    </location>
</feature>
<dbReference type="Proteomes" id="UP000182762">
    <property type="component" value="Unassembled WGS sequence"/>
</dbReference>
<dbReference type="PANTHER" id="PTHR43701">
    <property type="entry name" value="MEMBRANE TRANSPORTER PROTEIN MJ0441-RELATED"/>
    <property type="match status" value="1"/>
</dbReference>